<protein>
    <submittedName>
        <fullName evidence="2">Uncharacterized protein</fullName>
    </submittedName>
</protein>
<gene>
    <name evidence="2" type="ORF">H4317_10970</name>
</gene>
<name>A0A7G7W2X0_9BACT</name>
<organism evidence="2 3">
    <name type="scientific">Hymenobacter sediminicola</name>
    <dbReference type="NCBI Taxonomy" id="2761579"/>
    <lineage>
        <taxon>Bacteria</taxon>
        <taxon>Pseudomonadati</taxon>
        <taxon>Bacteroidota</taxon>
        <taxon>Cytophagia</taxon>
        <taxon>Cytophagales</taxon>
        <taxon>Hymenobacteraceae</taxon>
        <taxon>Hymenobacter</taxon>
    </lineage>
</organism>
<reference evidence="2 3" key="1">
    <citation type="submission" date="2020-08" db="EMBL/GenBank/DDBJ databases">
        <title>Hymenobacter sp. S2-20-2 genome sequencing.</title>
        <authorList>
            <person name="Jin L."/>
        </authorList>
    </citation>
    <scope>NUCLEOTIDE SEQUENCE [LARGE SCALE GENOMIC DNA]</scope>
    <source>
        <strain evidence="2 3">S2-20-2</strain>
    </source>
</reference>
<dbReference type="KEGG" id="hsk:H4317_10970"/>
<sequence length="122" mass="13686">MLPEFDQLAMDRRFLTELHRLQQAGAFDSYRQLAPELDTQPSFRVQIESGRYHCNLRLLYNLKRRFPQADLTFILEGGKAAGRPEPTAFPAAPKLGAPFARKASVATKKKPAANAPSRTKTT</sequence>
<feature type="region of interest" description="Disordered" evidence="1">
    <location>
        <begin position="101"/>
        <end position="122"/>
    </location>
</feature>
<dbReference type="RefSeq" id="WP_185886611.1">
    <property type="nucleotide sequence ID" value="NZ_CP060202.1"/>
</dbReference>
<dbReference type="AlphaFoldDB" id="A0A7G7W2X0"/>
<evidence type="ECO:0000313" key="3">
    <source>
        <dbReference type="Proteomes" id="UP000515489"/>
    </source>
</evidence>
<dbReference type="EMBL" id="CP060202">
    <property type="protein sequence ID" value="QNH60713.1"/>
    <property type="molecule type" value="Genomic_DNA"/>
</dbReference>
<accession>A0A7G7W2X0</accession>
<dbReference type="Proteomes" id="UP000515489">
    <property type="component" value="Chromosome"/>
</dbReference>
<evidence type="ECO:0000313" key="2">
    <source>
        <dbReference type="EMBL" id="QNH60713.1"/>
    </source>
</evidence>
<evidence type="ECO:0000256" key="1">
    <source>
        <dbReference type="SAM" id="MobiDB-lite"/>
    </source>
</evidence>
<keyword evidence="3" id="KW-1185">Reference proteome</keyword>
<proteinExistence type="predicted"/>